<name>A0A166QVV5_9AGAM</name>
<dbReference type="STRING" id="436010.A0A166QVV5"/>
<feature type="domain" description="N-acetyltransferase" evidence="1">
    <location>
        <begin position="83"/>
        <end position="223"/>
    </location>
</feature>
<dbReference type="Pfam" id="PF00583">
    <property type="entry name" value="Acetyltransf_1"/>
    <property type="match status" value="1"/>
</dbReference>
<protein>
    <recommendedName>
        <fullName evidence="1">N-acetyltransferase domain-containing protein</fullName>
    </recommendedName>
</protein>
<evidence type="ECO:0000313" key="2">
    <source>
        <dbReference type="EMBL" id="KZP27610.1"/>
    </source>
</evidence>
<keyword evidence="3" id="KW-1185">Reference proteome</keyword>
<gene>
    <name evidence="2" type="ORF">FIBSPDRAFT_908910</name>
</gene>
<dbReference type="GO" id="GO:0016747">
    <property type="term" value="F:acyltransferase activity, transferring groups other than amino-acyl groups"/>
    <property type="evidence" value="ECO:0007669"/>
    <property type="project" value="InterPro"/>
</dbReference>
<proteinExistence type="predicted"/>
<sequence>MSAYGAIAKPACSGTLVASTVWACKPNAKQQNAPTTQNHLTIHHLTLARALAQPGLIDHLRAIFALDIEAGRTYPQETISGDGVFEAYFFGADVFLGLLADGLPGNTGEGIQETDITIEDARGIRSWEDCVAGFYYVKPNYPGRSSHICNAGFVVSQHHRGGGYGKVLGRSYLHYGPKLGYKASVFNLVYVNNEASVRIWESLNFVKAGRIPNAGRLKRADGEGEEYVDAWVFYKSFSDEQSPSTHLV</sequence>
<dbReference type="SUPFAM" id="SSF55729">
    <property type="entry name" value="Acyl-CoA N-acyltransferases (Nat)"/>
    <property type="match status" value="1"/>
</dbReference>
<organism evidence="2 3">
    <name type="scientific">Athelia psychrophila</name>
    <dbReference type="NCBI Taxonomy" id="1759441"/>
    <lineage>
        <taxon>Eukaryota</taxon>
        <taxon>Fungi</taxon>
        <taxon>Dikarya</taxon>
        <taxon>Basidiomycota</taxon>
        <taxon>Agaricomycotina</taxon>
        <taxon>Agaricomycetes</taxon>
        <taxon>Agaricomycetidae</taxon>
        <taxon>Atheliales</taxon>
        <taxon>Atheliaceae</taxon>
        <taxon>Athelia</taxon>
    </lineage>
</organism>
<accession>A0A166QVV5</accession>
<dbReference type="InterPro" id="IPR052742">
    <property type="entry name" value="Mito_N-acetyltransferase"/>
</dbReference>
<reference evidence="2 3" key="1">
    <citation type="journal article" date="2016" name="Mol. Biol. Evol.">
        <title>Comparative Genomics of Early-Diverging Mushroom-Forming Fungi Provides Insights into the Origins of Lignocellulose Decay Capabilities.</title>
        <authorList>
            <person name="Nagy L.G."/>
            <person name="Riley R."/>
            <person name="Tritt A."/>
            <person name="Adam C."/>
            <person name="Daum C."/>
            <person name="Floudas D."/>
            <person name="Sun H."/>
            <person name="Yadav J.S."/>
            <person name="Pangilinan J."/>
            <person name="Larsson K.H."/>
            <person name="Matsuura K."/>
            <person name="Barry K."/>
            <person name="Labutti K."/>
            <person name="Kuo R."/>
            <person name="Ohm R.A."/>
            <person name="Bhattacharya S.S."/>
            <person name="Shirouzu T."/>
            <person name="Yoshinaga Y."/>
            <person name="Martin F.M."/>
            <person name="Grigoriev I.V."/>
            <person name="Hibbett D.S."/>
        </authorList>
    </citation>
    <scope>NUCLEOTIDE SEQUENCE [LARGE SCALE GENOMIC DNA]</scope>
    <source>
        <strain evidence="2 3">CBS 109695</strain>
    </source>
</reference>
<evidence type="ECO:0000313" key="3">
    <source>
        <dbReference type="Proteomes" id="UP000076532"/>
    </source>
</evidence>
<dbReference type="Gene3D" id="3.40.630.30">
    <property type="match status" value="1"/>
</dbReference>
<dbReference type="EMBL" id="KV417508">
    <property type="protein sequence ID" value="KZP27610.1"/>
    <property type="molecule type" value="Genomic_DNA"/>
</dbReference>
<dbReference type="Proteomes" id="UP000076532">
    <property type="component" value="Unassembled WGS sequence"/>
</dbReference>
<dbReference type="OrthoDB" id="10264707at2759"/>
<dbReference type="InterPro" id="IPR000182">
    <property type="entry name" value="GNAT_dom"/>
</dbReference>
<dbReference type="AlphaFoldDB" id="A0A166QVV5"/>
<dbReference type="GO" id="GO:0005634">
    <property type="term" value="C:nucleus"/>
    <property type="evidence" value="ECO:0007669"/>
    <property type="project" value="TreeGrafter"/>
</dbReference>
<dbReference type="PANTHER" id="PTHR43138">
    <property type="entry name" value="ACETYLTRANSFERASE, GNAT FAMILY"/>
    <property type="match status" value="1"/>
</dbReference>
<dbReference type="PROSITE" id="PS51186">
    <property type="entry name" value="GNAT"/>
    <property type="match status" value="1"/>
</dbReference>
<dbReference type="InterPro" id="IPR016181">
    <property type="entry name" value="Acyl_CoA_acyltransferase"/>
</dbReference>
<dbReference type="PANTHER" id="PTHR43138:SF1">
    <property type="entry name" value="N-ACETYLTRANSFERASE ACA1"/>
    <property type="match status" value="1"/>
</dbReference>
<evidence type="ECO:0000259" key="1">
    <source>
        <dbReference type="PROSITE" id="PS51186"/>
    </source>
</evidence>